<evidence type="ECO:0000313" key="2">
    <source>
        <dbReference type="EMBL" id="KKM69813.1"/>
    </source>
</evidence>
<reference evidence="2" key="1">
    <citation type="journal article" date="2015" name="Nature">
        <title>Complex archaea that bridge the gap between prokaryotes and eukaryotes.</title>
        <authorList>
            <person name="Spang A."/>
            <person name="Saw J.H."/>
            <person name="Jorgensen S.L."/>
            <person name="Zaremba-Niedzwiedzka K."/>
            <person name="Martijn J."/>
            <person name="Lind A.E."/>
            <person name="van Eijk R."/>
            <person name="Schleper C."/>
            <person name="Guy L."/>
            <person name="Ettema T.J."/>
        </authorList>
    </citation>
    <scope>NUCLEOTIDE SEQUENCE</scope>
</reference>
<dbReference type="EMBL" id="LAZR01009926">
    <property type="protein sequence ID" value="KKM69813.1"/>
    <property type="molecule type" value="Genomic_DNA"/>
</dbReference>
<evidence type="ECO:0000256" key="1">
    <source>
        <dbReference type="SAM" id="MobiDB-lite"/>
    </source>
</evidence>
<dbReference type="AlphaFoldDB" id="A0A0F9JJQ2"/>
<gene>
    <name evidence="2" type="ORF">LCGC14_1446940</name>
</gene>
<organism evidence="2">
    <name type="scientific">marine sediment metagenome</name>
    <dbReference type="NCBI Taxonomy" id="412755"/>
    <lineage>
        <taxon>unclassified sequences</taxon>
        <taxon>metagenomes</taxon>
        <taxon>ecological metagenomes</taxon>
    </lineage>
</organism>
<name>A0A0F9JJQ2_9ZZZZ</name>
<feature type="compositionally biased region" description="Basic residues" evidence="1">
    <location>
        <begin position="81"/>
        <end position="90"/>
    </location>
</feature>
<protein>
    <submittedName>
        <fullName evidence="2">Uncharacterized protein</fullName>
    </submittedName>
</protein>
<sequence length="127" mass="14363">ANTEFVNDWMTENKWFETDPDMTKTARGLLQAELIADNGNQSPKTQLPKVLEEMKRIYPDKFKAPENPNVNRGADVDKGSKAKPKAGKGLKRSDLSESEGLHFDQFVKSGIDEKKLLKTIQEQREVS</sequence>
<comment type="caution">
    <text evidence="2">The sequence shown here is derived from an EMBL/GenBank/DDBJ whole genome shotgun (WGS) entry which is preliminary data.</text>
</comment>
<proteinExistence type="predicted"/>
<feature type="region of interest" description="Disordered" evidence="1">
    <location>
        <begin position="58"/>
        <end position="96"/>
    </location>
</feature>
<feature type="non-terminal residue" evidence="2">
    <location>
        <position position="1"/>
    </location>
</feature>
<accession>A0A0F9JJQ2</accession>